<evidence type="ECO:0000313" key="2">
    <source>
        <dbReference type="EMBL" id="KAG0566404.1"/>
    </source>
</evidence>
<dbReference type="EMBL" id="CM026428">
    <property type="protein sequence ID" value="KAG0566404.1"/>
    <property type="molecule type" value="Genomic_DNA"/>
</dbReference>
<name>A0A8T0H7Q9_CERPU</name>
<sequence length="1294" mass="143665">MESLLLRGLESTLRYWLKSFSREQFRLRGRSIQLYDLDVDGDALHASLGLPPTLRVTEARIRNLELRVASITNVHREPIVVEIDELNVVISEKLYSDLGYIPGTLPSDSSGDGYGYGYSDKLADGMTVRIGRVHVILETKGGTAREGTATRTPEVASITMTNLELYTTDERWQIVPLNQARDFSTNRGAIFVFKKLAWDSLSLDLLPPRSDHMRGNQAVNSYSDHEGERMRRGERILDNVSGCAFITIQRTDMNLPFGLEVQIHVPEIMSSRLRESGLQALLRFVTGITVCLNREEANVRSSKAVDEAGRTVIGLKVDDMFLSIKDVDFQLEFLMKHFQYVRASIVEQRSIRAMTQIMVGAFSLRDISVHPSCTLLQPSIRTSDPNVKPPVPAFANEKLWPKIHPFESWLMSRRETAPMICVYSSQVTPSPEPPALATQLVIQCQPLKIILQESTCLRIALLIAESVVLESAVKLPDRSLHAMYLTLKEFDLTIPVNEALMDESEKGGPFTGIRIHIAGFMVANSPFLTFRVLNLDNDSACSSIWKGQPAESNHQRWVVRASNAAIALETESLDDSTQKNSYVETDWAATLRHCVETTDLGFEAALLSGDGQPLMTFLPSGGIVRLGLSCKQCVAHMSQEQYSYVLKLYGLAGRAGEALYEMSKSITRKEIAMNFESNKLLDMVPADTAVILSVNSLELKLLATVPGRVSEDGPTLAKLLSWGVLLSVTHKKLAGAAMITSKVDWQDIRIECLESESAASDRGTPLTQDVKNHVSSTDSFSRSPDSSVILSSSDSSRASSMEREPSGFARKDPLLERQTSIMPDSYTLYPVIWVGKERGSMVPVERKVGDNDAYSSPTTPFLDINVETLIPHKKQETDSCKLQVIARVGGVRLGGSMCQVESLLLKHRFIGPRGVPGPNIKKLMKLISSGPLANMLRPSAEELKGAGVPAMLTSDENVWPVNDFDIVDIDLQFRDWLFSLEGVEVGANPSRKSSEQGFGNPSHSARWYATFRRMQFVGRGTKAMLEVSRRDDNRRVLHPLHNLTMRIEGLQAVRNESNQAPHFDSQPSASDALSTEEVPLKKIKRLPDRLPTITSRSGCDLEVCLVERGHDVETDFGMGNWLMDSFRVGLGEPVEIGGTRQELEDLREICKAEIKAARQMASAVVKLFQIEPPIPPAAIERVDQTGNQELKSVHPALESDKKVSLDKTPDEIGPTKSSQTKRELEFAEMEAAIATSQALCSKISNHMGWIKEEKAFLCWGTKVRDNAPVNELTRLQNQLHRMKTVLANIKSGKD</sequence>
<dbReference type="InterPro" id="IPR026728">
    <property type="entry name" value="BLTP3A/B"/>
</dbReference>
<evidence type="ECO:0008006" key="4">
    <source>
        <dbReference type="Google" id="ProtNLM"/>
    </source>
</evidence>
<feature type="compositionally biased region" description="Basic and acidic residues" evidence="1">
    <location>
        <begin position="800"/>
        <end position="812"/>
    </location>
</feature>
<comment type="caution">
    <text evidence="2">The sequence shown here is derived from an EMBL/GenBank/DDBJ whole genome shotgun (WGS) entry which is preliminary data.</text>
</comment>
<dbReference type="PANTHER" id="PTHR22774:SF11">
    <property type="entry name" value="CHOREIN N-TERMINAL DOMAIN-CONTAINING PROTEIN"/>
    <property type="match status" value="1"/>
</dbReference>
<proteinExistence type="predicted"/>
<accession>A0A8T0H7Q9</accession>
<reference evidence="2" key="1">
    <citation type="submission" date="2020-06" db="EMBL/GenBank/DDBJ databases">
        <title>WGS assembly of Ceratodon purpureus strain R40.</title>
        <authorList>
            <person name="Carey S.B."/>
            <person name="Jenkins J."/>
            <person name="Shu S."/>
            <person name="Lovell J.T."/>
            <person name="Sreedasyam A."/>
            <person name="Maumus F."/>
            <person name="Tiley G.P."/>
            <person name="Fernandez-Pozo N."/>
            <person name="Barry K."/>
            <person name="Chen C."/>
            <person name="Wang M."/>
            <person name="Lipzen A."/>
            <person name="Daum C."/>
            <person name="Saski C.A."/>
            <person name="Payton A.C."/>
            <person name="Mcbreen J.C."/>
            <person name="Conrad R.E."/>
            <person name="Kollar L.M."/>
            <person name="Olsson S."/>
            <person name="Huttunen S."/>
            <person name="Landis J.B."/>
            <person name="Wickett N.J."/>
            <person name="Johnson M.G."/>
            <person name="Rensing S.A."/>
            <person name="Grimwood J."/>
            <person name="Schmutz J."/>
            <person name="Mcdaniel S.F."/>
        </authorList>
    </citation>
    <scope>NUCLEOTIDE SEQUENCE</scope>
    <source>
        <strain evidence="2">R40</strain>
    </source>
</reference>
<protein>
    <recommendedName>
        <fullName evidence="4">Chorein N-terminal domain-containing protein</fullName>
    </recommendedName>
</protein>
<dbReference type="Proteomes" id="UP000822688">
    <property type="component" value="Chromosome 7"/>
</dbReference>
<gene>
    <name evidence="2" type="ORF">KC19_7G061500</name>
</gene>
<dbReference type="PANTHER" id="PTHR22774">
    <property type="entry name" value="CHOREIN N-TERMINAL DOMAIN-CONTAINING PROTEIN"/>
    <property type="match status" value="1"/>
</dbReference>
<organism evidence="2 3">
    <name type="scientific">Ceratodon purpureus</name>
    <name type="common">Fire moss</name>
    <name type="synonym">Dicranum purpureum</name>
    <dbReference type="NCBI Taxonomy" id="3225"/>
    <lineage>
        <taxon>Eukaryota</taxon>
        <taxon>Viridiplantae</taxon>
        <taxon>Streptophyta</taxon>
        <taxon>Embryophyta</taxon>
        <taxon>Bryophyta</taxon>
        <taxon>Bryophytina</taxon>
        <taxon>Bryopsida</taxon>
        <taxon>Dicranidae</taxon>
        <taxon>Pseudoditrichales</taxon>
        <taxon>Ditrichaceae</taxon>
        <taxon>Ceratodon</taxon>
    </lineage>
</organism>
<evidence type="ECO:0000313" key="3">
    <source>
        <dbReference type="Proteomes" id="UP000822688"/>
    </source>
</evidence>
<keyword evidence="3" id="KW-1185">Reference proteome</keyword>
<feature type="region of interest" description="Disordered" evidence="1">
    <location>
        <begin position="759"/>
        <end position="812"/>
    </location>
</feature>
<feature type="region of interest" description="Disordered" evidence="1">
    <location>
        <begin position="1192"/>
        <end position="1219"/>
    </location>
</feature>
<evidence type="ECO:0000256" key="1">
    <source>
        <dbReference type="SAM" id="MobiDB-lite"/>
    </source>
</evidence>
<feature type="compositionally biased region" description="Basic and acidic residues" evidence="1">
    <location>
        <begin position="1197"/>
        <end position="1210"/>
    </location>
</feature>
<feature type="compositionally biased region" description="Low complexity" evidence="1">
    <location>
        <begin position="775"/>
        <end position="799"/>
    </location>
</feature>